<accession>A0A2S0PB45</accession>
<protein>
    <submittedName>
        <fullName evidence="1">Uncharacterized protein</fullName>
    </submittedName>
</protein>
<evidence type="ECO:0000313" key="2">
    <source>
        <dbReference type="Proteomes" id="UP000244173"/>
    </source>
</evidence>
<evidence type="ECO:0000313" key="1">
    <source>
        <dbReference type="EMBL" id="AVY94609.1"/>
    </source>
</evidence>
<keyword evidence="2" id="KW-1185">Reference proteome</keyword>
<organism evidence="1 2">
    <name type="scientific">Microvirgula aerodenitrificans</name>
    <dbReference type="NCBI Taxonomy" id="57480"/>
    <lineage>
        <taxon>Bacteria</taxon>
        <taxon>Pseudomonadati</taxon>
        <taxon>Pseudomonadota</taxon>
        <taxon>Betaproteobacteria</taxon>
        <taxon>Neisseriales</taxon>
        <taxon>Aquaspirillaceae</taxon>
        <taxon>Microvirgula</taxon>
    </lineage>
</organism>
<proteinExistence type="predicted"/>
<reference evidence="1 2" key="1">
    <citation type="submission" date="2018-04" db="EMBL/GenBank/DDBJ databases">
        <title>Denitrifier Microvirgula.</title>
        <authorList>
            <person name="Anderson E."/>
            <person name="Jang J."/>
            <person name="Ishii S."/>
        </authorList>
    </citation>
    <scope>NUCLEOTIDE SEQUENCE [LARGE SCALE GENOMIC DNA]</scope>
    <source>
        <strain evidence="1 2">BE2.4</strain>
    </source>
</reference>
<dbReference type="KEGG" id="maer:DAI18_11575"/>
<dbReference type="OrthoDB" id="9929865at2"/>
<dbReference type="RefSeq" id="WP_107889482.1">
    <property type="nucleotide sequence ID" value="NZ_CP028519.1"/>
</dbReference>
<name>A0A2S0PB45_9NEIS</name>
<gene>
    <name evidence="1" type="ORF">DAI18_11575</name>
</gene>
<dbReference type="EMBL" id="CP028519">
    <property type="protein sequence ID" value="AVY94609.1"/>
    <property type="molecule type" value="Genomic_DNA"/>
</dbReference>
<sequence length="214" mass="24290">MKIAELAFEDDAPLLASSPLWQRDLSGVSSLDLTLFLRLHNDRLLAAKAEVQHLITLTWTTMLQGRCKPPEMIYFDIPKERMSIEDLRAWTMQLPTPARRKAMLFGLEMNMPAGAVVDLTWAELKRLDLTPFAHTLLLCHSRHSRLPYVFWETSPAGNVVSPLIALADDVWSATDGIGYDRLLKLYRNMVPIDSELDLADFKQQMGEVLAARQN</sequence>
<dbReference type="AlphaFoldDB" id="A0A2S0PB45"/>
<dbReference type="Proteomes" id="UP000244173">
    <property type="component" value="Chromosome"/>
</dbReference>